<proteinExistence type="predicted"/>
<sequence length="155" mass="16366">MPTVTATILDAISPGWPVSAVDCYRGRRERRPSPWSDTRPEPILVSIASALATKGATSLYELVRNKFAGRKQALAALEAAKDAEEGSPLIDALATELHEAERADPAFAGALRAQWNSTRLDQHATGDAVVNNVTGTVGGNLVQARDIQGGISFGS</sequence>
<gene>
    <name evidence="1" type="ORF">SAMN05421630_112134</name>
</gene>
<dbReference type="RefSeq" id="WP_245865330.1">
    <property type="nucleotide sequence ID" value="NZ_CP016353.1"/>
</dbReference>
<organism evidence="1 2">
    <name type="scientific">Prauserella marina</name>
    <dbReference type="NCBI Taxonomy" id="530584"/>
    <lineage>
        <taxon>Bacteria</taxon>
        <taxon>Bacillati</taxon>
        <taxon>Actinomycetota</taxon>
        <taxon>Actinomycetes</taxon>
        <taxon>Pseudonocardiales</taxon>
        <taxon>Pseudonocardiaceae</taxon>
        <taxon>Prauserella</taxon>
    </lineage>
</organism>
<evidence type="ECO:0000313" key="2">
    <source>
        <dbReference type="Proteomes" id="UP000199494"/>
    </source>
</evidence>
<dbReference type="Proteomes" id="UP000199494">
    <property type="component" value="Unassembled WGS sequence"/>
</dbReference>
<protein>
    <submittedName>
        <fullName evidence="1">Uncharacterized protein</fullName>
    </submittedName>
</protein>
<reference evidence="1 2" key="1">
    <citation type="submission" date="2016-10" db="EMBL/GenBank/DDBJ databases">
        <authorList>
            <person name="de Groot N.N."/>
        </authorList>
    </citation>
    <scope>NUCLEOTIDE SEQUENCE [LARGE SCALE GENOMIC DNA]</scope>
    <source>
        <strain evidence="1 2">CGMCC 4.5506</strain>
    </source>
</reference>
<dbReference type="AlphaFoldDB" id="A0A1G6XM78"/>
<accession>A0A1G6XM78</accession>
<keyword evidence="2" id="KW-1185">Reference proteome</keyword>
<name>A0A1G6XM78_9PSEU</name>
<evidence type="ECO:0000313" key="1">
    <source>
        <dbReference type="EMBL" id="SDD78437.1"/>
    </source>
</evidence>
<dbReference type="STRING" id="530584.SAMN05421630_112134"/>
<dbReference type="EMBL" id="FMZE01000012">
    <property type="protein sequence ID" value="SDD78437.1"/>
    <property type="molecule type" value="Genomic_DNA"/>
</dbReference>